<evidence type="ECO:0000256" key="2">
    <source>
        <dbReference type="ARBA" id="ARBA00004611"/>
    </source>
</evidence>
<comment type="subcellular location">
    <subcellularLocation>
        <location evidence="2">Cytoplasm</location>
        <location evidence="2">Cytoskeleton</location>
        <location evidence="2">Flagellum axoneme</location>
    </subcellularLocation>
</comment>
<feature type="region of interest" description="Disordered" evidence="13">
    <location>
        <begin position="1"/>
        <end position="24"/>
    </location>
</feature>
<keyword evidence="8" id="KW-0206">Cytoskeleton</keyword>
<dbReference type="SMR" id="A2DZC4"/>
<evidence type="ECO:0000256" key="8">
    <source>
        <dbReference type="ARBA" id="ARBA00023212"/>
    </source>
</evidence>
<name>A2DZC4_TRIV3</name>
<evidence type="ECO:0000256" key="12">
    <source>
        <dbReference type="SAM" id="Coils"/>
    </source>
</evidence>
<dbReference type="PANTHER" id="PTHR28656">
    <property type="entry name" value="COILED-COIL DOMAIN-CONTAINING PROTEIN 153"/>
    <property type="match status" value="1"/>
</dbReference>
<dbReference type="VEuPathDB" id="TrichDB:TVAG_486960"/>
<sequence length="200" mass="22830">MKGNNTTGKQTKPAGGPATPLTKAEINQLKKEEAAKTAVIDNDLRNLGTFIGNAQVSEQSNKEEYEKRKEEINQSVKKSTVNIAKLSTIHQNAQREYEQRMSHLNDRISKLKQELADATKELEDLKAEKEKVLFEKDSVIENQKREMKEMAYQFSDMLMKTLITITEDFESQTSEVSKDETSGLPNPDRLKEFLLDRIHV</sequence>
<evidence type="ECO:0000256" key="9">
    <source>
        <dbReference type="ARBA" id="ARBA00023273"/>
    </source>
</evidence>
<reference evidence="14" key="2">
    <citation type="journal article" date="2007" name="Science">
        <title>Draft genome sequence of the sexually transmitted pathogen Trichomonas vaginalis.</title>
        <authorList>
            <person name="Carlton J.M."/>
            <person name="Hirt R.P."/>
            <person name="Silva J.C."/>
            <person name="Delcher A.L."/>
            <person name="Schatz M."/>
            <person name="Zhao Q."/>
            <person name="Wortman J.R."/>
            <person name="Bidwell S.L."/>
            <person name="Alsmark U.C.M."/>
            <person name="Besteiro S."/>
            <person name="Sicheritz-Ponten T."/>
            <person name="Noel C.J."/>
            <person name="Dacks J.B."/>
            <person name="Foster P.G."/>
            <person name="Simillion C."/>
            <person name="Van de Peer Y."/>
            <person name="Miranda-Saavedra D."/>
            <person name="Barton G.J."/>
            <person name="Westrop G.D."/>
            <person name="Mueller S."/>
            <person name="Dessi D."/>
            <person name="Fiori P.L."/>
            <person name="Ren Q."/>
            <person name="Paulsen I."/>
            <person name="Zhang H."/>
            <person name="Bastida-Corcuera F.D."/>
            <person name="Simoes-Barbosa A."/>
            <person name="Brown M.T."/>
            <person name="Hayes R.D."/>
            <person name="Mukherjee M."/>
            <person name="Okumura C.Y."/>
            <person name="Schneider R."/>
            <person name="Smith A.J."/>
            <person name="Vanacova S."/>
            <person name="Villalvazo M."/>
            <person name="Haas B.J."/>
            <person name="Pertea M."/>
            <person name="Feldblyum T.V."/>
            <person name="Utterback T.R."/>
            <person name="Shu C.L."/>
            <person name="Osoegawa K."/>
            <person name="de Jong P.J."/>
            <person name="Hrdy I."/>
            <person name="Horvathova L."/>
            <person name="Zubacova Z."/>
            <person name="Dolezal P."/>
            <person name="Malik S.B."/>
            <person name="Logsdon J.M. Jr."/>
            <person name="Henze K."/>
            <person name="Gupta A."/>
            <person name="Wang C.C."/>
            <person name="Dunne R.L."/>
            <person name="Upcroft J.A."/>
            <person name="Upcroft P."/>
            <person name="White O."/>
            <person name="Salzberg S.L."/>
            <person name="Tang P."/>
            <person name="Chiu C.-H."/>
            <person name="Lee Y.-S."/>
            <person name="Embley T.M."/>
            <person name="Coombs G.H."/>
            <person name="Mottram J.C."/>
            <person name="Tachezy J."/>
            <person name="Fraser-Liggett C.M."/>
            <person name="Johnson P.J."/>
        </authorList>
    </citation>
    <scope>NUCLEOTIDE SEQUENCE [LARGE SCALE GENOMIC DNA]</scope>
    <source>
        <strain evidence="14">G3</strain>
    </source>
</reference>
<comment type="subunit">
    <text evidence="3">Component of the nexin-dynein regulatory complex (N-DRC).</text>
</comment>
<dbReference type="EMBL" id="DS113273">
    <property type="protein sequence ID" value="EAY14253.1"/>
    <property type="molecule type" value="Genomic_DNA"/>
</dbReference>
<organism evidence="14 15">
    <name type="scientific">Trichomonas vaginalis (strain ATCC PRA-98 / G3)</name>
    <dbReference type="NCBI Taxonomy" id="412133"/>
    <lineage>
        <taxon>Eukaryota</taxon>
        <taxon>Metamonada</taxon>
        <taxon>Parabasalia</taxon>
        <taxon>Trichomonadida</taxon>
        <taxon>Trichomonadidae</taxon>
        <taxon>Trichomonas</taxon>
    </lineage>
</organism>
<keyword evidence="4" id="KW-0963">Cytoplasm</keyword>
<evidence type="ECO:0000256" key="3">
    <source>
        <dbReference type="ARBA" id="ARBA00011248"/>
    </source>
</evidence>
<keyword evidence="15" id="KW-1185">Reference proteome</keyword>
<evidence type="ECO:0000256" key="6">
    <source>
        <dbReference type="ARBA" id="ARBA00023054"/>
    </source>
</evidence>
<protein>
    <recommendedName>
        <fullName evidence="11">Dynein regulatory complex protein 12</fullName>
    </recommendedName>
</protein>
<dbReference type="PANTHER" id="PTHR28656:SF1">
    <property type="entry name" value="COILED-COIL DOMAIN-CONTAINING PROTEIN 153"/>
    <property type="match status" value="1"/>
</dbReference>
<reference evidence="14" key="1">
    <citation type="submission" date="2006-10" db="EMBL/GenBank/DDBJ databases">
        <authorList>
            <person name="Amadeo P."/>
            <person name="Zhao Q."/>
            <person name="Wortman J."/>
            <person name="Fraser-Liggett C."/>
            <person name="Carlton J."/>
        </authorList>
    </citation>
    <scope>NUCLEOTIDE SEQUENCE</scope>
    <source>
        <strain evidence="14">G3</strain>
    </source>
</reference>
<evidence type="ECO:0000313" key="14">
    <source>
        <dbReference type="EMBL" id="EAY14253.1"/>
    </source>
</evidence>
<evidence type="ECO:0000256" key="5">
    <source>
        <dbReference type="ARBA" id="ARBA00022846"/>
    </source>
</evidence>
<evidence type="ECO:0000256" key="11">
    <source>
        <dbReference type="ARBA" id="ARBA00044800"/>
    </source>
</evidence>
<dbReference type="VEuPathDB" id="TrichDB:TVAGG3_1017230"/>
<evidence type="ECO:0000256" key="4">
    <source>
        <dbReference type="ARBA" id="ARBA00022490"/>
    </source>
</evidence>
<evidence type="ECO:0000256" key="1">
    <source>
        <dbReference type="ARBA" id="ARBA00003029"/>
    </source>
</evidence>
<dbReference type="OrthoDB" id="10264405at2759"/>
<keyword evidence="7" id="KW-0969">Cilium</keyword>
<dbReference type="InterPro" id="IPR033585">
    <property type="entry name" value="DRC12-like"/>
</dbReference>
<evidence type="ECO:0000256" key="10">
    <source>
        <dbReference type="ARBA" id="ARBA00044754"/>
    </source>
</evidence>
<evidence type="ECO:0000256" key="7">
    <source>
        <dbReference type="ARBA" id="ARBA00023069"/>
    </source>
</evidence>
<comment type="function">
    <text evidence="1">Component of the nexin-dynein regulatory complex (N-DRC), a key regulator of ciliary/flagellar motility which maintains the alignment and integrity of the distal axoneme and regulates microtubule sliding in motile axonemes.</text>
</comment>
<comment type="similarity">
    <text evidence="10">Belongs to the DRC12 family.</text>
</comment>
<dbReference type="AlphaFoldDB" id="A2DZC4"/>
<dbReference type="KEGG" id="tva:4772241"/>
<keyword evidence="6 12" id="KW-0175">Coiled coil</keyword>
<feature type="compositionally biased region" description="Polar residues" evidence="13">
    <location>
        <begin position="1"/>
        <end position="10"/>
    </location>
</feature>
<keyword evidence="5" id="KW-0282">Flagellum</keyword>
<evidence type="ECO:0000313" key="15">
    <source>
        <dbReference type="Proteomes" id="UP000001542"/>
    </source>
</evidence>
<feature type="coiled-coil region" evidence="12">
    <location>
        <begin position="55"/>
        <end position="142"/>
    </location>
</feature>
<proteinExistence type="inferred from homology"/>
<accession>A2DZC4</accession>
<dbReference type="InParanoid" id="A2DZC4"/>
<dbReference type="Proteomes" id="UP000001542">
    <property type="component" value="Unassembled WGS sequence"/>
</dbReference>
<gene>
    <name evidence="14" type="ORF">TVAG_486960</name>
</gene>
<evidence type="ECO:0000256" key="13">
    <source>
        <dbReference type="SAM" id="MobiDB-lite"/>
    </source>
</evidence>
<dbReference type="RefSeq" id="XP_001326476.1">
    <property type="nucleotide sequence ID" value="XM_001326441.1"/>
</dbReference>
<keyword evidence="9" id="KW-0966">Cell projection</keyword>